<sequence>AGRLTYVDPATGYQVFTEVAHLQRGKCCGSACRHQCPYEQVNVKDQSKKKRFNSFFYV</sequence>
<dbReference type="EMBL" id="MCFN01000018">
    <property type="protein sequence ID" value="OXB68283.1"/>
    <property type="molecule type" value="Genomic_DNA"/>
</dbReference>
<gene>
    <name evidence="1" type="ORF">ASZ78_016684</name>
</gene>
<proteinExistence type="predicted"/>
<dbReference type="InterPro" id="IPR040807">
    <property type="entry name" value="DUF5522"/>
</dbReference>
<dbReference type="AlphaFoldDB" id="A0A226NKP6"/>
<protein>
    <submittedName>
        <fullName evidence="1">Uncharacterized protein</fullName>
    </submittedName>
</protein>
<reference evidence="1 2" key="1">
    <citation type="submission" date="2016-07" db="EMBL/GenBank/DDBJ databases">
        <title>Disparate Historic Effective Population Sizes Predicted by Modern Levels of Genome Diversity for the Scaled Quail (Callipepla squamata) and the Northern Bobwhite (Colinus virginianus): Inferences from First and Second Generation Draft Genome Assemblies for Sympatric New World Quail.</title>
        <authorList>
            <person name="Oldeschulte D.L."/>
            <person name="Halley Y.A."/>
            <person name="Bhattarai E.K."/>
            <person name="Brashear W.A."/>
            <person name="Hill J."/>
            <person name="Metz R.P."/>
            <person name="Johnson C.D."/>
            <person name="Rollins D."/>
            <person name="Peterson M.J."/>
            <person name="Bickhart D.M."/>
            <person name="Decker J.E."/>
            <person name="Seabury C.M."/>
        </authorList>
    </citation>
    <scope>NUCLEOTIDE SEQUENCE [LARGE SCALE GENOMIC DNA]</scope>
    <source>
        <strain evidence="1 2">Texas</strain>
        <tissue evidence="1">Leg muscle</tissue>
    </source>
</reference>
<evidence type="ECO:0000313" key="1">
    <source>
        <dbReference type="EMBL" id="OXB68283.1"/>
    </source>
</evidence>
<dbReference type="PANTHER" id="PTHR21037:SF2">
    <property type="entry name" value="SIMILAR TO NOVEL PROTEIN"/>
    <property type="match status" value="1"/>
</dbReference>
<dbReference type="PANTHER" id="PTHR21037">
    <property type="entry name" value="39S RIBOSOMAL PROTEIN L14, MITOCHONDRIAL"/>
    <property type="match status" value="1"/>
</dbReference>
<dbReference type="OrthoDB" id="274765at2759"/>
<organism evidence="1 2">
    <name type="scientific">Callipepla squamata</name>
    <name type="common">Scaled quail</name>
    <dbReference type="NCBI Taxonomy" id="9009"/>
    <lineage>
        <taxon>Eukaryota</taxon>
        <taxon>Metazoa</taxon>
        <taxon>Chordata</taxon>
        <taxon>Craniata</taxon>
        <taxon>Vertebrata</taxon>
        <taxon>Euteleostomi</taxon>
        <taxon>Archelosauria</taxon>
        <taxon>Archosauria</taxon>
        <taxon>Dinosauria</taxon>
        <taxon>Saurischia</taxon>
        <taxon>Theropoda</taxon>
        <taxon>Coelurosauria</taxon>
        <taxon>Aves</taxon>
        <taxon>Neognathae</taxon>
        <taxon>Galloanserae</taxon>
        <taxon>Galliformes</taxon>
        <taxon>Odontophoridae</taxon>
        <taxon>Callipepla</taxon>
    </lineage>
</organism>
<dbReference type="Pfam" id="PF17653">
    <property type="entry name" value="DUF5522"/>
    <property type="match status" value="1"/>
</dbReference>
<accession>A0A226NKP6</accession>
<feature type="non-terminal residue" evidence="1">
    <location>
        <position position="1"/>
    </location>
</feature>
<evidence type="ECO:0000313" key="2">
    <source>
        <dbReference type="Proteomes" id="UP000198323"/>
    </source>
</evidence>
<name>A0A226NKP6_CALSU</name>
<keyword evidence="2" id="KW-1185">Reference proteome</keyword>
<comment type="caution">
    <text evidence="1">The sequence shown here is derived from an EMBL/GenBank/DDBJ whole genome shotgun (WGS) entry which is preliminary data.</text>
</comment>
<dbReference type="Proteomes" id="UP000198323">
    <property type="component" value="Unassembled WGS sequence"/>
</dbReference>